<dbReference type="RefSeq" id="WP_193905181.1">
    <property type="nucleotide sequence ID" value="NZ_JADEXG010000006.1"/>
</dbReference>
<reference evidence="1" key="1">
    <citation type="submission" date="2020-10" db="EMBL/GenBank/DDBJ databases">
        <authorList>
            <person name="Castelo-Branco R."/>
            <person name="Eusebio N."/>
            <person name="Adriana R."/>
            <person name="Vieira A."/>
            <person name="Brugerolle De Fraissinette N."/>
            <person name="Rezende De Castro R."/>
            <person name="Schneider M.P."/>
            <person name="Vasconcelos V."/>
            <person name="Leao P.N."/>
        </authorList>
    </citation>
    <scope>NUCLEOTIDE SEQUENCE</scope>
    <source>
        <strain evidence="1">LEGE 07310</strain>
    </source>
</reference>
<accession>A0A8J7AKU5</accession>
<dbReference type="EMBL" id="JADEXG010000006">
    <property type="protein sequence ID" value="MBE9076524.1"/>
    <property type="molecule type" value="Genomic_DNA"/>
</dbReference>
<sequence>MQSPLHLISHTHYCCGGDVTIDPTAAIAAGVVLQAEAGSQIVIGANACLGAGVVFQARGGVLRVEDSVSLGASALVVGQGKIGAGACIGPASTLIDPAIGPGEVVAAGSLVAVGQVSTVPSQPSSARANGFAQASNGANNGTSNGFVAKSRPETNGAAVAQTNGQSKQVYGRDQVNQLLSNLFPHRQPLN</sequence>
<comment type="caution">
    <text evidence="1">The sequence shown here is derived from an EMBL/GenBank/DDBJ whole genome shotgun (WGS) entry which is preliminary data.</text>
</comment>
<dbReference type="GO" id="GO:0031470">
    <property type="term" value="C:carboxysome"/>
    <property type="evidence" value="ECO:0007669"/>
    <property type="project" value="UniProtKB-ARBA"/>
</dbReference>
<gene>
    <name evidence="1" type="ORF">IQ241_04305</name>
</gene>
<name>A0A8J7AKU5_9CYAN</name>
<evidence type="ECO:0000313" key="1">
    <source>
        <dbReference type="EMBL" id="MBE9076524.1"/>
    </source>
</evidence>
<dbReference type="InterPro" id="IPR011004">
    <property type="entry name" value="Trimer_LpxA-like_sf"/>
</dbReference>
<dbReference type="Proteomes" id="UP000636505">
    <property type="component" value="Unassembled WGS sequence"/>
</dbReference>
<protein>
    <submittedName>
        <fullName evidence="1">Carbon dioxide concentrating mechanism protein</fullName>
    </submittedName>
</protein>
<organism evidence="1 2">
    <name type="scientific">Vasconcelosia minhoensis LEGE 07310</name>
    <dbReference type="NCBI Taxonomy" id="915328"/>
    <lineage>
        <taxon>Bacteria</taxon>
        <taxon>Bacillati</taxon>
        <taxon>Cyanobacteriota</taxon>
        <taxon>Cyanophyceae</taxon>
        <taxon>Nodosilineales</taxon>
        <taxon>Cymatolegaceae</taxon>
        <taxon>Vasconcelosia</taxon>
        <taxon>Vasconcelosia minhoensis</taxon>
    </lineage>
</organism>
<dbReference type="SUPFAM" id="SSF51161">
    <property type="entry name" value="Trimeric LpxA-like enzymes"/>
    <property type="match status" value="1"/>
</dbReference>
<evidence type="ECO:0000313" key="2">
    <source>
        <dbReference type="Proteomes" id="UP000636505"/>
    </source>
</evidence>
<keyword evidence="2" id="KW-1185">Reference proteome</keyword>
<dbReference type="AlphaFoldDB" id="A0A8J7AKU5"/>
<dbReference type="GO" id="GO:0043886">
    <property type="term" value="F:structural constituent of carboxysome shell"/>
    <property type="evidence" value="ECO:0007669"/>
    <property type="project" value="UniProtKB-ARBA"/>
</dbReference>
<dbReference type="Gene3D" id="2.160.10.10">
    <property type="entry name" value="Hexapeptide repeat proteins"/>
    <property type="match status" value="1"/>
</dbReference>
<proteinExistence type="predicted"/>